<dbReference type="InterPro" id="IPR000157">
    <property type="entry name" value="TIR_dom"/>
</dbReference>
<feature type="region of interest" description="Disordered" evidence="1">
    <location>
        <begin position="17"/>
        <end position="55"/>
    </location>
</feature>
<dbReference type="Proteomes" id="UP001165740">
    <property type="component" value="Chromosome 11"/>
</dbReference>
<dbReference type="SUPFAM" id="SSF48371">
    <property type="entry name" value="ARM repeat"/>
    <property type="match status" value="1"/>
</dbReference>
<dbReference type="RefSeq" id="XP_055860341.1">
    <property type="nucleotide sequence ID" value="XM_056004366.1"/>
</dbReference>
<feature type="domain" description="TIR" evidence="2">
    <location>
        <begin position="404"/>
        <end position="524"/>
    </location>
</feature>
<reference evidence="4 5" key="1">
    <citation type="submission" date="2025-04" db="UniProtKB">
        <authorList>
            <consortium name="RefSeq"/>
        </authorList>
    </citation>
    <scope>IDENTIFICATION</scope>
</reference>
<dbReference type="AlphaFoldDB" id="A0A9W2YC92"/>
<dbReference type="SUPFAM" id="SSF52200">
    <property type="entry name" value="Toll/Interleukin receptor TIR domain"/>
    <property type="match status" value="1"/>
</dbReference>
<dbReference type="GO" id="GO:0007165">
    <property type="term" value="P:signal transduction"/>
    <property type="evidence" value="ECO:0007669"/>
    <property type="project" value="InterPro"/>
</dbReference>
<evidence type="ECO:0000313" key="5">
    <source>
        <dbReference type="RefSeq" id="XP_055860342.1"/>
    </source>
</evidence>
<name>A0A9W2YC92_BIOGL</name>
<dbReference type="RefSeq" id="XP_055860342.1">
    <property type="nucleotide sequence ID" value="XM_056004367.1"/>
</dbReference>
<dbReference type="InterPro" id="IPR011989">
    <property type="entry name" value="ARM-like"/>
</dbReference>
<dbReference type="RefSeq" id="XP_055860344.1">
    <property type="nucleotide sequence ID" value="XM_056004369.1"/>
</dbReference>
<dbReference type="InterPro" id="IPR035897">
    <property type="entry name" value="Toll_tir_struct_dom_sf"/>
</dbReference>
<evidence type="ECO:0000313" key="7">
    <source>
        <dbReference type="RefSeq" id="XP_055860344.1"/>
    </source>
</evidence>
<sequence length="624" mass="71703">MYKQVYWSSSARRSLKLAHQNKGKNPIKQEQPPKNDSPLPAPAESENESSVPVVAEPENETPAFKAVKEEITTAVRGLKAIPNYLEEDCVRFLQVIDEISSDHLSIRDKIGDLLADLEYHEVVLQIFKQFNRLEVIETENIKTWVLLYYTTTISTNYTDSSEKFSMCLEKSEAVEQLTELFKHTEYDDDLENNGLKYGVFTNILITLHNIVRFSGIKFHYKEAKTAEKVMPLIGVKNEFICSVAMLLLAYIIDEDENDKIVDENNIIIYIVTWLSQSLDHPSRRARGFTPWELTRGLSKLAVNDSNKKKIIEANALPEFSKMISFNDARELENTTECLWTLCFDKSARQVIKDFPGLVTALDSLKNSDNEKIRKNAKGALWLINEEKEASKVTDNVGEDVGQHIFISYSWAEKTKVKEIYKSLKSHGFKVWVDWENMGGSTLQAMAEAVENASVVLICVSENYKLSNNCRLEAEYTFTKKRNYLPLVMQKQYKADGWLGIMLGSKLYYDFSGKYPYEQSEQQLLKALQELEITRPTLEPMPASKESQSTVSCYKMTNAEVVEWLEKKGLQRLSSLLYNINGKMLWDMKLFSETAPEYFFKEIKDQYELSLVEVIQFNSALKTLH</sequence>
<proteinExistence type="predicted"/>
<keyword evidence="3" id="KW-1185">Reference proteome</keyword>
<evidence type="ECO:0000313" key="4">
    <source>
        <dbReference type="RefSeq" id="XP_055860341.1"/>
    </source>
</evidence>
<dbReference type="OMA" id="PIVYREN"/>
<dbReference type="Gene3D" id="3.40.50.10140">
    <property type="entry name" value="Toll/interleukin-1 receptor homology (TIR) domain"/>
    <property type="match status" value="1"/>
</dbReference>
<gene>
    <name evidence="4 5 6 7" type="primary">LOC106059582</name>
</gene>
<dbReference type="OrthoDB" id="2148946at2759"/>
<protein>
    <submittedName>
        <fullName evidence="4 5">Uncharacterized protein LOC106059582</fullName>
    </submittedName>
</protein>
<accession>A0A9W2YC92</accession>
<evidence type="ECO:0000259" key="2">
    <source>
        <dbReference type="Pfam" id="PF13676"/>
    </source>
</evidence>
<dbReference type="PANTHER" id="PTHR46270:SF2">
    <property type="entry name" value="TIR DOMAIN-CONTAINING PROTEIN"/>
    <property type="match status" value="1"/>
</dbReference>
<dbReference type="InterPro" id="IPR016024">
    <property type="entry name" value="ARM-type_fold"/>
</dbReference>
<dbReference type="GeneID" id="106059582"/>
<dbReference type="Gene3D" id="1.25.10.10">
    <property type="entry name" value="Leucine-rich Repeat Variant"/>
    <property type="match status" value="1"/>
</dbReference>
<evidence type="ECO:0000256" key="1">
    <source>
        <dbReference type="SAM" id="MobiDB-lite"/>
    </source>
</evidence>
<organism evidence="3 6">
    <name type="scientific">Biomphalaria glabrata</name>
    <name type="common">Bloodfluke planorb</name>
    <name type="synonym">Freshwater snail</name>
    <dbReference type="NCBI Taxonomy" id="6526"/>
    <lineage>
        <taxon>Eukaryota</taxon>
        <taxon>Metazoa</taxon>
        <taxon>Spiralia</taxon>
        <taxon>Lophotrochozoa</taxon>
        <taxon>Mollusca</taxon>
        <taxon>Gastropoda</taxon>
        <taxon>Heterobranchia</taxon>
        <taxon>Euthyneura</taxon>
        <taxon>Panpulmonata</taxon>
        <taxon>Hygrophila</taxon>
        <taxon>Lymnaeoidea</taxon>
        <taxon>Planorbidae</taxon>
        <taxon>Biomphalaria</taxon>
    </lineage>
</organism>
<evidence type="ECO:0000313" key="3">
    <source>
        <dbReference type="Proteomes" id="UP001165740"/>
    </source>
</evidence>
<dbReference type="PANTHER" id="PTHR46270">
    <property type="entry name" value="ARMADILLO-TYPE FOLD-RELATED"/>
    <property type="match status" value="1"/>
</dbReference>
<dbReference type="RefSeq" id="XP_055860343.1">
    <property type="nucleotide sequence ID" value="XM_056004368.1"/>
</dbReference>
<evidence type="ECO:0000313" key="6">
    <source>
        <dbReference type="RefSeq" id="XP_055860343.1"/>
    </source>
</evidence>
<dbReference type="Pfam" id="PF13676">
    <property type="entry name" value="TIR_2"/>
    <property type="match status" value="1"/>
</dbReference>